<name>A0A6N6JB50_9RHOB</name>
<dbReference type="GO" id="GO:0016757">
    <property type="term" value="F:glycosyltransferase activity"/>
    <property type="evidence" value="ECO:0007669"/>
    <property type="project" value="UniProtKB-KW"/>
</dbReference>
<dbReference type="OrthoDB" id="5291101at2"/>
<dbReference type="CDD" id="cd02522">
    <property type="entry name" value="GT_2_like_a"/>
    <property type="match status" value="1"/>
</dbReference>
<dbReference type="NCBIfam" id="TIGR04283">
    <property type="entry name" value="glyco_like_mftF"/>
    <property type="match status" value="1"/>
</dbReference>
<organism evidence="7 8">
    <name type="scientific">Litoreibacter roseus</name>
    <dbReference type="NCBI Taxonomy" id="2601869"/>
    <lineage>
        <taxon>Bacteria</taxon>
        <taxon>Pseudomonadati</taxon>
        <taxon>Pseudomonadota</taxon>
        <taxon>Alphaproteobacteria</taxon>
        <taxon>Rhodobacterales</taxon>
        <taxon>Roseobacteraceae</taxon>
        <taxon>Litoreibacter</taxon>
    </lineage>
</organism>
<comment type="subcellular location">
    <subcellularLocation>
        <location evidence="1">Cell membrane</location>
    </subcellularLocation>
</comment>
<dbReference type="Proteomes" id="UP000436822">
    <property type="component" value="Unassembled WGS sequence"/>
</dbReference>
<dbReference type="PANTHER" id="PTHR43646">
    <property type="entry name" value="GLYCOSYLTRANSFERASE"/>
    <property type="match status" value="1"/>
</dbReference>
<evidence type="ECO:0000256" key="3">
    <source>
        <dbReference type="ARBA" id="ARBA00022676"/>
    </source>
</evidence>
<keyword evidence="4 7" id="KW-0808">Transferase</keyword>
<evidence type="ECO:0000259" key="6">
    <source>
        <dbReference type="Pfam" id="PF00535"/>
    </source>
</evidence>
<evidence type="ECO:0000313" key="7">
    <source>
        <dbReference type="EMBL" id="GFE63461.1"/>
    </source>
</evidence>
<protein>
    <submittedName>
        <fullName evidence="7">Glycosyl transferase</fullName>
    </submittedName>
</protein>
<evidence type="ECO:0000256" key="2">
    <source>
        <dbReference type="ARBA" id="ARBA00022475"/>
    </source>
</evidence>
<dbReference type="InterPro" id="IPR029044">
    <property type="entry name" value="Nucleotide-diphossugar_trans"/>
</dbReference>
<gene>
    <name evidence="7" type="ORF">KIN_05350</name>
</gene>
<evidence type="ECO:0000256" key="1">
    <source>
        <dbReference type="ARBA" id="ARBA00004236"/>
    </source>
</evidence>
<feature type="domain" description="Glycosyltransferase 2-like" evidence="6">
    <location>
        <begin position="6"/>
        <end position="116"/>
    </location>
</feature>
<dbReference type="Pfam" id="PF00535">
    <property type="entry name" value="Glycos_transf_2"/>
    <property type="match status" value="1"/>
</dbReference>
<keyword evidence="3" id="KW-0328">Glycosyltransferase</keyword>
<dbReference type="PANTHER" id="PTHR43646:SF2">
    <property type="entry name" value="GLYCOSYLTRANSFERASE 2-LIKE DOMAIN-CONTAINING PROTEIN"/>
    <property type="match status" value="1"/>
</dbReference>
<proteinExistence type="predicted"/>
<keyword evidence="5" id="KW-0472">Membrane</keyword>
<keyword evidence="8" id="KW-1185">Reference proteome</keyword>
<evidence type="ECO:0000256" key="5">
    <source>
        <dbReference type="ARBA" id="ARBA00023136"/>
    </source>
</evidence>
<dbReference type="GO" id="GO:0005886">
    <property type="term" value="C:plasma membrane"/>
    <property type="evidence" value="ECO:0007669"/>
    <property type="project" value="UniProtKB-SubCell"/>
</dbReference>
<comment type="caution">
    <text evidence="7">The sequence shown here is derived from an EMBL/GenBank/DDBJ whole genome shotgun (WGS) entry which is preliminary data.</text>
</comment>
<evidence type="ECO:0000256" key="4">
    <source>
        <dbReference type="ARBA" id="ARBA00022679"/>
    </source>
</evidence>
<sequence>MSARVSIIIPTLNAADALPETLDSLLPGVAQGILREVIVSDGGSTDTTRQIADDAGAVIIEGAAGRGGQIARGTSMAKAPWVLVLHADSHLPPDWVGAVAVHMNEHSGQAAVFRLTFRAKGILPAITAGWANLRTRIFHLPYGDQGLLISRAVLDQIGGYPDQPLMEDVAVARALKGRLRLLDETITTSAERYQRRGWTRQGARNILTLARYLCGASPDRLARIYHKR</sequence>
<keyword evidence="2" id="KW-1003">Cell membrane</keyword>
<evidence type="ECO:0000313" key="8">
    <source>
        <dbReference type="Proteomes" id="UP000436822"/>
    </source>
</evidence>
<dbReference type="InterPro" id="IPR026461">
    <property type="entry name" value="Trfase_2_rSAM/seldom_assoc"/>
</dbReference>
<dbReference type="InterPro" id="IPR001173">
    <property type="entry name" value="Glyco_trans_2-like"/>
</dbReference>
<dbReference type="RefSeq" id="WP_159804396.1">
    <property type="nucleotide sequence ID" value="NZ_BLJE01000001.1"/>
</dbReference>
<dbReference type="AlphaFoldDB" id="A0A6N6JB50"/>
<dbReference type="Gene3D" id="3.90.550.10">
    <property type="entry name" value="Spore Coat Polysaccharide Biosynthesis Protein SpsA, Chain A"/>
    <property type="match status" value="1"/>
</dbReference>
<accession>A0A6N6JB50</accession>
<dbReference type="SUPFAM" id="SSF53448">
    <property type="entry name" value="Nucleotide-diphospho-sugar transferases"/>
    <property type="match status" value="1"/>
</dbReference>
<reference evidence="7 8" key="1">
    <citation type="submission" date="2019-12" db="EMBL/GenBank/DDBJ databases">
        <title>Litoreibacter badius sp. nov., a novel bacteriochlorophyll a-containing bacterium in the genus Litoreibacter.</title>
        <authorList>
            <person name="Kanamuro M."/>
            <person name="Takabe Y."/>
            <person name="Mori K."/>
            <person name="Takaichi S."/>
            <person name="Hanada S."/>
        </authorList>
    </citation>
    <scope>NUCLEOTIDE SEQUENCE [LARGE SCALE GENOMIC DNA]</scope>
    <source>
        <strain evidence="7 8">K6</strain>
    </source>
</reference>
<dbReference type="EMBL" id="BLJE01000001">
    <property type="protein sequence ID" value="GFE63461.1"/>
    <property type="molecule type" value="Genomic_DNA"/>
</dbReference>